<reference evidence="1 2" key="1">
    <citation type="submission" date="2021-06" db="EMBL/GenBank/DDBJ databases">
        <title>Caerostris extrusa draft genome.</title>
        <authorList>
            <person name="Kono N."/>
            <person name="Arakawa K."/>
        </authorList>
    </citation>
    <scope>NUCLEOTIDE SEQUENCE [LARGE SCALE GENOMIC DNA]</scope>
</reference>
<dbReference type="AlphaFoldDB" id="A0AAV4R9Z1"/>
<sequence length="166" mass="18737">MVVVSFVKCTSLRILSSCISIGDIRRRQYNRCIAVPHKLALRAGTQKFDCLSSVAISLRKCESVVKSSPLRQFMAQIPTPEQFPFCAPRDKPIVVGREVHFQRLIRRDAKERVPECQEFGISSRRSLFCVASIVLRSIMPLGRAAVIRNWATDEQQPQLLTGVPLL</sequence>
<proteinExistence type="predicted"/>
<keyword evidence="2" id="KW-1185">Reference proteome</keyword>
<gene>
    <name evidence="1" type="ORF">CEXT_575881</name>
</gene>
<comment type="caution">
    <text evidence="1">The sequence shown here is derived from an EMBL/GenBank/DDBJ whole genome shotgun (WGS) entry which is preliminary data.</text>
</comment>
<protein>
    <submittedName>
        <fullName evidence="1">Uncharacterized protein</fullName>
    </submittedName>
</protein>
<evidence type="ECO:0000313" key="2">
    <source>
        <dbReference type="Proteomes" id="UP001054945"/>
    </source>
</evidence>
<dbReference type="Proteomes" id="UP001054945">
    <property type="component" value="Unassembled WGS sequence"/>
</dbReference>
<organism evidence="1 2">
    <name type="scientific">Caerostris extrusa</name>
    <name type="common">Bark spider</name>
    <name type="synonym">Caerostris bankana</name>
    <dbReference type="NCBI Taxonomy" id="172846"/>
    <lineage>
        <taxon>Eukaryota</taxon>
        <taxon>Metazoa</taxon>
        <taxon>Ecdysozoa</taxon>
        <taxon>Arthropoda</taxon>
        <taxon>Chelicerata</taxon>
        <taxon>Arachnida</taxon>
        <taxon>Araneae</taxon>
        <taxon>Araneomorphae</taxon>
        <taxon>Entelegynae</taxon>
        <taxon>Araneoidea</taxon>
        <taxon>Araneidae</taxon>
        <taxon>Caerostris</taxon>
    </lineage>
</organism>
<name>A0AAV4R9Z1_CAEEX</name>
<evidence type="ECO:0000313" key="1">
    <source>
        <dbReference type="EMBL" id="GIY17821.1"/>
    </source>
</evidence>
<dbReference type="EMBL" id="BPLR01007552">
    <property type="protein sequence ID" value="GIY17821.1"/>
    <property type="molecule type" value="Genomic_DNA"/>
</dbReference>
<accession>A0AAV4R9Z1</accession>